<keyword evidence="3" id="KW-1185">Reference proteome</keyword>
<dbReference type="EMBL" id="VSWC01000027">
    <property type="protein sequence ID" value="KAA1110077.1"/>
    <property type="molecule type" value="Genomic_DNA"/>
</dbReference>
<accession>A0A5B0QA74</accession>
<organism evidence="2 3">
    <name type="scientific">Puccinia graminis f. sp. tritici</name>
    <dbReference type="NCBI Taxonomy" id="56615"/>
    <lineage>
        <taxon>Eukaryota</taxon>
        <taxon>Fungi</taxon>
        <taxon>Dikarya</taxon>
        <taxon>Basidiomycota</taxon>
        <taxon>Pucciniomycotina</taxon>
        <taxon>Pucciniomycetes</taxon>
        <taxon>Pucciniales</taxon>
        <taxon>Pucciniaceae</taxon>
        <taxon>Puccinia</taxon>
    </lineage>
</organism>
<protein>
    <submittedName>
        <fullName evidence="2">Uncharacterized protein</fullName>
    </submittedName>
</protein>
<feature type="region of interest" description="Disordered" evidence="1">
    <location>
        <begin position="1"/>
        <end position="30"/>
    </location>
</feature>
<comment type="caution">
    <text evidence="2">The sequence shown here is derived from an EMBL/GenBank/DDBJ whole genome shotgun (WGS) entry which is preliminary data.</text>
</comment>
<dbReference type="OrthoDB" id="10618127at2759"/>
<dbReference type="AlphaFoldDB" id="A0A5B0QA74"/>
<evidence type="ECO:0000256" key="1">
    <source>
        <dbReference type="SAM" id="MobiDB-lite"/>
    </source>
</evidence>
<feature type="compositionally biased region" description="Polar residues" evidence="1">
    <location>
        <begin position="21"/>
        <end position="30"/>
    </location>
</feature>
<name>A0A5B0QA74_PUCGR</name>
<evidence type="ECO:0000313" key="3">
    <source>
        <dbReference type="Proteomes" id="UP000324748"/>
    </source>
</evidence>
<sequence length="101" mass="11859">MKFPDGFYVPDRSPDPINLPDPTQSFNNPKISDHEKRLELSKTFTRIKMSSKEFITRLLKKDHMEFNYRQRTWGTAYGSTSTIELVSEIAKTFYKKDVALH</sequence>
<proteinExistence type="predicted"/>
<dbReference type="Proteomes" id="UP000324748">
    <property type="component" value="Unassembled WGS sequence"/>
</dbReference>
<gene>
    <name evidence="2" type="ORF">PGT21_009561</name>
</gene>
<evidence type="ECO:0000313" key="2">
    <source>
        <dbReference type="EMBL" id="KAA1110077.1"/>
    </source>
</evidence>
<reference evidence="2 3" key="1">
    <citation type="submission" date="2019-05" db="EMBL/GenBank/DDBJ databases">
        <title>Emergence of the Ug99 lineage of the wheat stem rust pathogen through somatic hybridization.</title>
        <authorList>
            <person name="Li F."/>
            <person name="Upadhyaya N.M."/>
            <person name="Sperschneider J."/>
            <person name="Matny O."/>
            <person name="Nguyen-Phuc H."/>
            <person name="Mago R."/>
            <person name="Raley C."/>
            <person name="Miller M.E."/>
            <person name="Silverstein K.A.T."/>
            <person name="Henningsen E."/>
            <person name="Hirsch C.D."/>
            <person name="Visser B."/>
            <person name="Pretorius Z.A."/>
            <person name="Steffenson B.J."/>
            <person name="Schwessinger B."/>
            <person name="Dodds P.N."/>
            <person name="Figueroa M."/>
        </authorList>
    </citation>
    <scope>NUCLEOTIDE SEQUENCE [LARGE SCALE GENOMIC DNA]</scope>
    <source>
        <strain evidence="2">21-0</strain>
    </source>
</reference>